<dbReference type="EMBL" id="JAVRRG010000011">
    <property type="protein sequence ID" value="KAK5099068.1"/>
    <property type="molecule type" value="Genomic_DNA"/>
</dbReference>
<proteinExistence type="predicted"/>
<sequence length="130" mass="14577">MSSLASAPNNIRVWAESNNGAPRFISETNMRKLTSFFPAVKRALLAHRASGGGYIEDVILPSRSLAAYKKIMGWIRESYIHGSVVPFRKVEHHAMTTYKQLQSIARDMGIGRLMKLMNAWIRAMLTPKAS</sequence>
<keyword evidence="2" id="KW-1185">Reference proteome</keyword>
<reference evidence="1 2" key="1">
    <citation type="submission" date="2023-08" db="EMBL/GenBank/DDBJ databases">
        <title>Black Yeasts Isolated from many extreme environments.</title>
        <authorList>
            <person name="Coleine C."/>
            <person name="Stajich J.E."/>
            <person name="Selbmann L."/>
        </authorList>
    </citation>
    <scope>NUCLEOTIDE SEQUENCE [LARGE SCALE GENOMIC DNA]</scope>
    <source>
        <strain evidence="1 2">CCFEE 5885</strain>
    </source>
</reference>
<gene>
    <name evidence="1" type="ORF">LTR24_001469</name>
</gene>
<dbReference type="Proteomes" id="UP001345013">
    <property type="component" value="Unassembled WGS sequence"/>
</dbReference>
<evidence type="ECO:0000313" key="1">
    <source>
        <dbReference type="EMBL" id="KAK5099068.1"/>
    </source>
</evidence>
<accession>A0ABR0KKF9</accession>
<evidence type="ECO:0000313" key="2">
    <source>
        <dbReference type="Proteomes" id="UP001345013"/>
    </source>
</evidence>
<comment type="caution">
    <text evidence="1">The sequence shown here is derived from an EMBL/GenBank/DDBJ whole genome shotgun (WGS) entry which is preliminary data.</text>
</comment>
<name>A0ABR0KKF9_9EURO</name>
<organism evidence="1 2">
    <name type="scientific">Lithohypha guttulata</name>
    <dbReference type="NCBI Taxonomy" id="1690604"/>
    <lineage>
        <taxon>Eukaryota</taxon>
        <taxon>Fungi</taxon>
        <taxon>Dikarya</taxon>
        <taxon>Ascomycota</taxon>
        <taxon>Pezizomycotina</taxon>
        <taxon>Eurotiomycetes</taxon>
        <taxon>Chaetothyriomycetidae</taxon>
        <taxon>Chaetothyriales</taxon>
        <taxon>Trichomeriaceae</taxon>
        <taxon>Lithohypha</taxon>
    </lineage>
</organism>
<protein>
    <submittedName>
        <fullName evidence="1">Uncharacterized protein</fullName>
    </submittedName>
</protein>